<accession>A0A0M3JMH4</accession>
<proteinExistence type="predicted"/>
<gene>
    <name evidence="1" type="ORF">ASIM_LOCUS8603</name>
</gene>
<reference evidence="1 2" key="2">
    <citation type="submission" date="2018-11" db="EMBL/GenBank/DDBJ databases">
        <authorList>
            <consortium name="Pathogen Informatics"/>
        </authorList>
    </citation>
    <scope>NUCLEOTIDE SEQUENCE [LARGE SCALE GENOMIC DNA]</scope>
</reference>
<reference evidence="3" key="1">
    <citation type="submission" date="2017-02" db="UniProtKB">
        <authorList>
            <consortium name="WormBaseParasite"/>
        </authorList>
    </citation>
    <scope>IDENTIFICATION</scope>
</reference>
<dbReference type="EMBL" id="UYRR01023851">
    <property type="protein sequence ID" value="VDK33115.1"/>
    <property type="molecule type" value="Genomic_DNA"/>
</dbReference>
<evidence type="ECO:0000313" key="1">
    <source>
        <dbReference type="EMBL" id="VDK33115.1"/>
    </source>
</evidence>
<evidence type="ECO:0000313" key="2">
    <source>
        <dbReference type="Proteomes" id="UP000267096"/>
    </source>
</evidence>
<sequence length="92" mass="10174">MGYECSISITTKIELQSVLELPLSDEKFDFLCDKKIRESGIRMVSGVNESEQLCEITLGRLAVATAFGPFRDGFDDIEPTKVKNIVSELISG</sequence>
<dbReference type="AlphaFoldDB" id="A0A0M3JMH4"/>
<name>A0A0M3JMH4_ANISI</name>
<organism evidence="3">
    <name type="scientific">Anisakis simplex</name>
    <name type="common">Herring worm</name>
    <dbReference type="NCBI Taxonomy" id="6269"/>
    <lineage>
        <taxon>Eukaryota</taxon>
        <taxon>Metazoa</taxon>
        <taxon>Ecdysozoa</taxon>
        <taxon>Nematoda</taxon>
        <taxon>Chromadorea</taxon>
        <taxon>Rhabditida</taxon>
        <taxon>Spirurina</taxon>
        <taxon>Ascaridomorpha</taxon>
        <taxon>Ascaridoidea</taxon>
        <taxon>Anisakidae</taxon>
        <taxon>Anisakis</taxon>
        <taxon>Anisakis simplex complex</taxon>
    </lineage>
</organism>
<evidence type="ECO:0000313" key="3">
    <source>
        <dbReference type="WBParaSite" id="ASIM_0000886001-mRNA-1"/>
    </source>
</evidence>
<keyword evidence="2" id="KW-1185">Reference proteome</keyword>
<dbReference type="WBParaSite" id="ASIM_0000886001-mRNA-1">
    <property type="protein sequence ID" value="ASIM_0000886001-mRNA-1"/>
    <property type="gene ID" value="ASIM_0000886001"/>
</dbReference>
<dbReference type="Proteomes" id="UP000267096">
    <property type="component" value="Unassembled WGS sequence"/>
</dbReference>
<protein>
    <submittedName>
        <fullName evidence="3">RNase_PH domain-containing protein</fullName>
    </submittedName>
</protein>